<accession>A0ABQ7BNF7</accession>
<comment type="caution">
    <text evidence="2">The sequence shown here is derived from an EMBL/GenBank/DDBJ whole genome shotgun (WGS) entry which is preliminary data.</text>
</comment>
<proteinExistence type="predicted"/>
<organism evidence="2 3">
    <name type="scientific">Brassica cretica</name>
    <name type="common">Mustard</name>
    <dbReference type="NCBI Taxonomy" id="69181"/>
    <lineage>
        <taxon>Eukaryota</taxon>
        <taxon>Viridiplantae</taxon>
        <taxon>Streptophyta</taxon>
        <taxon>Embryophyta</taxon>
        <taxon>Tracheophyta</taxon>
        <taxon>Spermatophyta</taxon>
        <taxon>Magnoliopsida</taxon>
        <taxon>eudicotyledons</taxon>
        <taxon>Gunneridae</taxon>
        <taxon>Pentapetalae</taxon>
        <taxon>rosids</taxon>
        <taxon>malvids</taxon>
        <taxon>Brassicales</taxon>
        <taxon>Brassicaceae</taxon>
        <taxon>Brassiceae</taxon>
        <taxon>Brassica</taxon>
    </lineage>
</organism>
<dbReference type="Proteomes" id="UP000266723">
    <property type="component" value="Unassembled WGS sequence"/>
</dbReference>
<gene>
    <name evidence="2" type="ORF">DY000_02041016</name>
</gene>
<feature type="compositionally biased region" description="Basic and acidic residues" evidence="1">
    <location>
        <begin position="32"/>
        <end position="78"/>
    </location>
</feature>
<evidence type="ECO:0000313" key="3">
    <source>
        <dbReference type="Proteomes" id="UP000266723"/>
    </source>
</evidence>
<dbReference type="EMBL" id="QGKV02001507">
    <property type="protein sequence ID" value="KAF3533681.1"/>
    <property type="molecule type" value="Genomic_DNA"/>
</dbReference>
<keyword evidence="3" id="KW-1185">Reference proteome</keyword>
<evidence type="ECO:0000313" key="2">
    <source>
        <dbReference type="EMBL" id="KAF3533681.1"/>
    </source>
</evidence>
<protein>
    <submittedName>
        <fullName evidence="2">Uncharacterized protein</fullName>
    </submittedName>
</protein>
<reference evidence="2 3" key="1">
    <citation type="journal article" date="2020" name="BMC Genomics">
        <title>Intraspecific diversification of the crop wild relative Brassica cretica Lam. using demographic model selection.</title>
        <authorList>
            <person name="Kioukis A."/>
            <person name="Michalopoulou V.A."/>
            <person name="Briers L."/>
            <person name="Pirintsos S."/>
            <person name="Studholme D.J."/>
            <person name="Pavlidis P."/>
            <person name="Sarris P.F."/>
        </authorList>
    </citation>
    <scope>NUCLEOTIDE SEQUENCE [LARGE SCALE GENOMIC DNA]</scope>
    <source>
        <strain evidence="3">cv. PFS-1207/04</strain>
    </source>
</reference>
<sequence>MSSPEVQEDPPPVLLRSYAEATQRKQILQKLERDGMKSGNEEGSEEIRRLDSGRNFEEVSPVRENEGIRRLGSERNVDEVSPVRGNEEKQIVDVGSVNQKEEGEINEWQTGGRWGKWK</sequence>
<feature type="region of interest" description="Disordered" evidence="1">
    <location>
        <begin position="32"/>
        <end position="118"/>
    </location>
</feature>
<name>A0ABQ7BNF7_BRACR</name>
<evidence type="ECO:0000256" key="1">
    <source>
        <dbReference type="SAM" id="MobiDB-lite"/>
    </source>
</evidence>